<dbReference type="InterPro" id="IPR015422">
    <property type="entry name" value="PyrdxlP-dep_Trfase_small"/>
</dbReference>
<evidence type="ECO:0000313" key="3">
    <source>
        <dbReference type="Proteomes" id="UP000229459"/>
    </source>
</evidence>
<dbReference type="Pfam" id="PF00155">
    <property type="entry name" value="Aminotran_1_2"/>
    <property type="match status" value="1"/>
</dbReference>
<dbReference type="InterPro" id="IPR004839">
    <property type="entry name" value="Aminotransferase_I/II_large"/>
</dbReference>
<proteinExistence type="predicted"/>
<protein>
    <recommendedName>
        <fullName evidence="1">Aminotransferase class I/classII large domain-containing protein</fullName>
    </recommendedName>
</protein>
<evidence type="ECO:0000313" key="2">
    <source>
        <dbReference type="EMBL" id="PIP53034.1"/>
    </source>
</evidence>
<sequence length="124" mass="14229">MPIFPISRLASTIARIAINDDDFIKDTNIFINKQREYLIQKIIKLGFIVLPSQTNNLFIKVTPFFKDGRQCSNKLVSQNVSVVNGAFFGEEGKNFVRISVRNPKINQLFINILSDIVKNRKEKI</sequence>
<dbReference type="GO" id="GO:0030170">
    <property type="term" value="F:pyridoxal phosphate binding"/>
    <property type="evidence" value="ECO:0007669"/>
    <property type="project" value="InterPro"/>
</dbReference>
<organism evidence="2 3">
    <name type="scientific">Candidatus Beckwithbacteria bacterium CG23_combo_of_CG06-09_8_20_14_all_34_8</name>
    <dbReference type="NCBI Taxonomy" id="1974497"/>
    <lineage>
        <taxon>Bacteria</taxon>
        <taxon>Candidatus Beckwithiibacteriota</taxon>
    </lineage>
</organism>
<reference evidence="2 3" key="1">
    <citation type="submission" date="2017-09" db="EMBL/GenBank/DDBJ databases">
        <title>Depth-based differentiation of microbial function through sediment-hosted aquifers and enrichment of novel symbionts in the deep terrestrial subsurface.</title>
        <authorList>
            <person name="Probst A.J."/>
            <person name="Ladd B."/>
            <person name="Jarett J.K."/>
            <person name="Geller-Mcgrath D.E."/>
            <person name="Sieber C.M."/>
            <person name="Emerson J.B."/>
            <person name="Anantharaman K."/>
            <person name="Thomas B.C."/>
            <person name="Malmstrom R."/>
            <person name="Stieglmeier M."/>
            <person name="Klingl A."/>
            <person name="Woyke T."/>
            <person name="Ryan C.M."/>
            <person name="Banfield J.F."/>
        </authorList>
    </citation>
    <scope>NUCLEOTIDE SEQUENCE [LARGE SCALE GENOMIC DNA]</scope>
    <source>
        <strain evidence="2">CG23_combo_of_CG06-09_8_20_14_all_34_8</strain>
    </source>
</reference>
<accession>A0A2H0B5Y2</accession>
<dbReference type="Proteomes" id="UP000229459">
    <property type="component" value="Unassembled WGS sequence"/>
</dbReference>
<comment type="caution">
    <text evidence="2">The sequence shown here is derived from an EMBL/GenBank/DDBJ whole genome shotgun (WGS) entry which is preliminary data.</text>
</comment>
<dbReference type="Gene3D" id="3.90.1150.10">
    <property type="entry name" value="Aspartate Aminotransferase, domain 1"/>
    <property type="match status" value="1"/>
</dbReference>
<dbReference type="EMBL" id="PCSR01000079">
    <property type="protein sequence ID" value="PIP53034.1"/>
    <property type="molecule type" value="Genomic_DNA"/>
</dbReference>
<name>A0A2H0B5Y2_9BACT</name>
<dbReference type="AlphaFoldDB" id="A0A2H0B5Y2"/>
<feature type="domain" description="Aminotransferase class I/classII large" evidence="1">
    <location>
        <begin position="7"/>
        <end position="100"/>
    </location>
</feature>
<dbReference type="InterPro" id="IPR015424">
    <property type="entry name" value="PyrdxlP-dep_Trfase"/>
</dbReference>
<gene>
    <name evidence="2" type="ORF">COX08_03225</name>
</gene>
<evidence type="ECO:0000259" key="1">
    <source>
        <dbReference type="Pfam" id="PF00155"/>
    </source>
</evidence>
<dbReference type="SUPFAM" id="SSF53383">
    <property type="entry name" value="PLP-dependent transferases"/>
    <property type="match status" value="1"/>
</dbReference>